<gene>
    <name evidence="2" type="ORF">OGAPHI_001214</name>
</gene>
<keyword evidence="3" id="KW-1185">Reference proteome</keyword>
<dbReference type="GeneID" id="70233182"/>
<sequence>MSTLYSDRDVDRFLTNFNELHLAREKENRDRLSDLEREVSLKREQYEKSPKKKPLVPKKTKKLGEKVKEELAKKDVEEFLQEMEPQEKEERSQKGPQPIKYEDVVKQKVLTPEWRKTVSSAQSTPKPALKPVSKPPPVVVSPKPVAYTLKPAVKQTLPIPTIAQSTFVAAKPPKSADPPPPFLGVQLSPTRKAAIEPKKEKPEALNQLAFLKPAKPVPQRSTEIPEALSKLSTLAKAKPAPKPVPPKPEALLKFSSLKKVPAESPKPKPSQFLLPPRAKTEPQHPVPRGIALPGLAQPNVFLARASSEPKKPSRDLSSFDTQGQALDHVTKTRAKGPKRRPPKGSSNSNNKTYGAVTSATTKKAPPPIRKSSRQVSNSELFI</sequence>
<feature type="compositionally biased region" description="Polar residues" evidence="1">
    <location>
        <begin position="373"/>
        <end position="382"/>
    </location>
</feature>
<proteinExistence type="predicted"/>
<accession>A0A9P8T9K7</accession>
<feature type="compositionally biased region" description="Polar residues" evidence="1">
    <location>
        <begin position="344"/>
        <end position="361"/>
    </location>
</feature>
<feature type="compositionally biased region" description="Basic residues" evidence="1">
    <location>
        <begin position="331"/>
        <end position="342"/>
    </location>
</feature>
<evidence type="ECO:0000256" key="1">
    <source>
        <dbReference type="SAM" id="MobiDB-lite"/>
    </source>
</evidence>
<evidence type="ECO:0000313" key="2">
    <source>
        <dbReference type="EMBL" id="KAH3670699.1"/>
    </source>
</evidence>
<feature type="compositionally biased region" description="Basic and acidic residues" evidence="1">
    <location>
        <begin position="62"/>
        <end position="77"/>
    </location>
</feature>
<feature type="region of interest" description="Disordered" evidence="1">
    <location>
        <begin position="41"/>
        <end position="139"/>
    </location>
</feature>
<dbReference type="AlphaFoldDB" id="A0A9P8T9K7"/>
<comment type="caution">
    <text evidence="2">The sequence shown here is derived from an EMBL/GenBank/DDBJ whole genome shotgun (WGS) entry which is preliminary data.</text>
</comment>
<feature type="region of interest" description="Disordered" evidence="1">
    <location>
        <begin position="234"/>
        <end position="382"/>
    </location>
</feature>
<feature type="compositionally biased region" description="Basic residues" evidence="1">
    <location>
        <begin position="50"/>
        <end position="61"/>
    </location>
</feature>
<reference evidence="2" key="2">
    <citation type="submission" date="2021-01" db="EMBL/GenBank/DDBJ databases">
        <authorList>
            <person name="Schikora-Tamarit M.A."/>
        </authorList>
    </citation>
    <scope>NUCLEOTIDE SEQUENCE</scope>
    <source>
        <strain evidence="2">CBS6075</strain>
    </source>
</reference>
<name>A0A9P8T9K7_9ASCO</name>
<dbReference type="Proteomes" id="UP000769157">
    <property type="component" value="Unassembled WGS sequence"/>
</dbReference>
<protein>
    <submittedName>
        <fullName evidence="2">Uncharacterized protein</fullName>
    </submittedName>
</protein>
<dbReference type="OrthoDB" id="3994777at2759"/>
<organism evidence="2 3">
    <name type="scientific">Ogataea philodendri</name>
    <dbReference type="NCBI Taxonomy" id="1378263"/>
    <lineage>
        <taxon>Eukaryota</taxon>
        <taxon>Fungi</taxon>
        <taxon>Dikarya</taxon>
        <taxon>Ascomycota</taxon>
        <taxon>Saccharomycotina</taxon>
        <taxon>Pichiomycetes</taxon>
        <taxon>Pichiales</taxon>
        <taxon>Pichiaceae</taxon>
        <taxon>Ogataea</taxon>
    </lineage>
</organism>
<feature type="compositionally biased region" description="Polar residues" evidence="1">
    <location>
        <begin position="315"/>
        <end position="324"/>
    </location>
</feature>
<evidence type="ECO:0000313" key="3">
    <source>
        <dbReference type="Proteomes" id="UP000769157"/>
    </source>
</evidence>
<dbReference type="EMBL" id="JAEUBE010000087">
    <property type="protein sequence ID" value="KAH3670699.1"/>
    <property type="molecule type" value="Genomic_DNA"/>
</dbReference>
<reference evidence="2" key="1">
    <citation type="journal article" date="2021" name="Open Biol.">
        <title>Shared evolutionary footprints suggest mitochondrial oxidative damage underlies multiple complex I losses in fungi.</title>
        <authorList>
            <person name="Schikora-Tamarit M.A."/>
            <person name="Marcet-Houben M."/>
            <person name="Nosek J."/>
            <person name="Gabaldon T."/>
        </authorList>
    </citation>
    <scope>NUCLEOTIDE SEQUENCE</scope>
    <source>
        <strain evidence="2">CBS6075</strain>
    </source>
</reference>
<dbReference type="RefSeq" id="XP_046064124.1">
    <property type="nucleotide sequence ID" value="XM_046201952.1"/>
</dbReference>